<dbReference type="PANTHER" id="PTHR42879:SF2">
    <property type="entry name" value="3-OXOACYL-[ACYL-CARRIER-PROTEIN] REDUCTASE FABG"/>
    <property type="match status" value="1"/>
</dbReference>
<dbReference type="InterPro" id="IPR020904">
    <property type="entry name" value="Sc_DH/Rdtase_CS"/>
</dbReference>
<dbReference type="PRINTS" id="PR00080">
    <property type="entry name" value="SDRFAMILY"/>
</dbReference>
<comment type="caution">
    <text evidence="2">The sequence shown here is derived from an EMBL/GenBank/DDBJ whole genome shotgun (WGS) entry which is preliminary data.</text>
</comment>
<comment type="similarity">
    <text evidence="1">Belongs to the short-chain dehydrogenases/reductases (SDR) family.</text>
</comment>
<dbReference type="RefSeq" id="WP_140881290.1">
    <property type="nucleotide sequence ID" value="NZ_RCZP01000002.1"/>
</dbReference>
<dbReference type="Proteomes" id="UP000317078">
    <property type="component" value="Unassembled WGS sequence"/>
</dbReference>
<dbReference type="FunFam" id="3.40.50.720:FF:000084">
    <property type="entry name" value="Short-chain dehydrogenase reductase"/>
    <property type="match status" value="1"/>
</dbReference>
<proteinExistence type="inferred from homology"/>
<dbReference type="Pfam" id="PF13561">
    <property type="entry name" value="adh_short_C2"/>
    <property type="match status" value="1"/>
</dbReference>
<dbReference type="InterPro" id="IPR036291">
    <property type="entry name" value="NAD(P)-bd_dom_sf"/>
</dbReference>
<accession>A0A502GGC3</accession>
<protein>
    <submittedName>
        <fullName evidence="2">SDR family oxidoreductase</fullName>
    </submittedName>
</protein>
<dbReference type="InterPro" id="IPR050259">
    <property type="entry name" value="SDR"/>
</dbReference>
<organism evidence="2 3">
    <name type="scientific">Muricoccus nepalensis</name>
    <dbReference type="NCBI Taxonomy" id="1854500"/>
    <lineage>
        <taxon>Bacteria</taxon>
        <taxon>Pseudomonadati</taxon>
        <taxon>Pseudomonadota</taxon>
        <taxon>Alphaproteobacteria</taxon>
        <taxon>Acetobacterales</taxon>
        <taxon>Roseomonadaceae</taxon>
        <taxon>Muricoccus</taxon>
    </lineage>
</organism>
<reference evidence="2 3" key="1">
    <citation type="journal article" date="2019" name="Environ. Microbiol.">
        <title>Species interactions and distinct microbial communities in high Arctic permafrost affected cryosols are associated with the CH4 and CO2 gas fluxes.</title>
        <authorList>
            <person name="Altshuler I."/>
            <person name="Hamel J."/>
            <person name="Turney S."/>
            <person name="Magnuson E."/>
            <person name="Levesque R."/>
            <person name="Greer C."/>
            <person name="Whyte L.G."/>
        </authorList>
    </citation>
    <scope>NUCLEOTIDE SEQUENCE [LARGE SCALE GENOMIC DNA]</scope>
    <source>
        <strain evidence="2 3">S9.3B</strain>
    </source>
</reference>
<dbReference type="AlphaFoldDB" id="A0A502GGC3"/>
<dbReference type="EMBL" id="RCZP01000002">
    <property type="protein sequence ID" value="TPG60360.1"/>
    <property type="molecule type" value="Genomic_DNA"/>
</dbReference>
<name>A0A502GGC3_9PROT</name>
<keyword evidence="3" id="KW-1185">Reference proteome</keyword>
<evidence type="ECO:0000313" key="3">
    <source>
        <dbReference type="Proteomes" id="UP000317078"/>
    </source>
</evidence>
<evidence type="ECO:0000313" key="2">
    <source>
        <dbReference type="EMBL" id="TPG60360.1"/>
    </source>
</evidence>
<evidence type="ECO:0000256" key="1">
    <source>
        <dbReference type="ARBA" id="ARBA00006484"/>
    </source>
</evidence>
<dbReference type="OrthoDB" id="9809287at2"/>
<dbReference type="Gene3D" id="3.40.50.720">
    <property type="entry name" value="NAD(P)-binding Rossmann-like Domain"/>
    <property type="match status" value="1"/>
</dbReference>
<dbReference type="GO" id="GO:0032787">
    <property type="term" value="P:monocarboxylic acid metabolic process"/>
    <property type="evidence" value="ECO:0007669"/>
    <property type="project" value="UniProtKB-ARBA"/>
</dbReference>
<gene>
    <name evidence="2" type="ORF">EAH89_02970</name>
</gene>
<dbReference type="PANTHER" id="PTHR42879">
    <property type="entry name" value="3-OXOACYL-(ACYL-CARRIER-PROTEIN) REDUCTASE"/>
    <property type="match status" value="1"/>
</dbReference>
<dbReference type="SUPFAM" id="SSF51735">
    <property type="entry name" value="NAD(P)-binding Rossmann-fold domains"/>
    <property type="match status" value="1"/>
</dbReference>
<dbReference type="InterPro" id="IPR002347">
    <property type="entry name" value="SDR_fam"/>
</dbReference>
<sequence length="257" mass="26746">MILQGKVAFVTGSDSGIGAEIAVALARAGADIAVTWHTDEAGARETAGRVESAGRQAFVTRMEVMDSASVTAAFKAARDALGIPDILVNNAGKGMGGKKPVAEISDEDAEVVIRTNLLGPLWCARAFLQHRLPAGGGGKIINVSSVAQHLPTDGSAPYGMSKAGLGSLTRSLSVELAPHRINVVGIAPGLIQTPMTQERLDDPAKREASFKEIPWHRAGQPEEIAKLALFLAGPDADYITGQTIVMDGGLTMNWGGA</sequence>
<dbReference type="PROSITE" id="PS00061">
    <property type="entry name" value="ADH_SHORT"/>
    <property type="match status" value="1"/>
</dbReference>
<dbReference type="PRINTS" id="PR00081">
    <property type="entry name" value="GDHRDH"/>
</dbReference>